<dbReference type="EMBL" id="JALLIR010000001">
    <property type="protein sequence ID" value="MDR9947196.1"/>
    <property type="molecule type" value="Genomic_DNA"/>
</dbReference>
<dbReference type="InterPro" id="IPR038241">
    <property type="entry name" value="GhoS_sf"/>
</dbReference>
<protein>
    <submittedName>
        <fullName evidence="2">Type V toxin-antitoxin system endoribonuclease antitoxin GhoS</fullName>
    </submittedName>
</protein>
<accession>A0A0F1B1N2</accession>
<dbReference type="InterPro" id="IPR022597">
    <property type="entry name" value="GhoS"/>
</dbReference>
<dbReference type="EMBL" id="JZYX01000014">
    <property type="protein sequence ID" value="KJN28271.1"/>
    <property type="molecule type" value="Genomic_DNA"/>
</dbReference>
<dbReference type="PATRIC" id="fig|1619248.3.peg.743"/>
<comment type="caution">
    <text evidence="1">The sequence shown here is derived from an EMBL/GenBank/DDBJ whole genome shotgun (WGS) entry which is preliminary data.</text>
</comment>
<evidence type="ECO:0000313" key="5">
    <source>
        <dbReference type="Proteomes" id="UP000787201"/>
    </source>
</evidence>
<name>A0A0F1B1N2_9ENTR</name>
<dbReference type="RefSeq" id="WP_025757346.1">
    <property type="nucleotide sequence ID" value="NZ_CABMND010000001.1"/>
</dbReference>
<sequence>MSSGDITRYVVTVNLHEASLTELNELNNAFTRAKFLLTLTDDEGNIHDLGTLAFGLISALTKEEVHALAASLVESVTDKPTEIDVDTWESWQKKEQ</sequence>
<dbReference type="GO" id="GO:0004521">
    <property type="term" value="F:RNA endonuclease activity"/>
    <property type="evidence" value="ECO:0007669"/>
    <property type="project" value="InterPro"/>
</dbReference>
<dbReference type="OrthoDB" id="6490595at2"/>
<reference evidence="3" key="3">
    <citation type="submission" date="2022-11" db="EMBL/GenBank/DDBJ databases">
        <title>blaNDM-1 and qnrB1 co-producing ST413 Enterobacter.</title>
        <authorList>
            <person name="Halder G."/>
            <person name="Chaudhuri B."/>
            <person name="Dutta S."/>
        </authorList>
    </citation>
    <scope>NUCLEOTIDE SEQUENCE</scope>
    <source>
        <strain evidence="3">PEER684</strain>
    </source>
</reference>
<evidence type="ECO:0000313" key="2">
    <source>
        <dbReference type="EMBL" id="MBU5923463.1"/>
    </source>
</evidence>
<gene>
    <name evidence="2" type="primary">ghoS</name>
    <name evidence="2" type="ORF">KQV47_04560</name>
    <name evidence="3" type="ORF">MX989_14020</name>
    <name evidence="1" type="ORF">SS37_08515</name>
</gene>
<evidence type="ECO:0000313" key="3">
    <source>
        <dbReference type="EMBL" id="MDR9947196.1"/>
    </source>
</evidence>
<proteinExistence type="predicted"/>
<reference evidence="2 5" key="2">
    <citation type="submission" date="2021-06" db="EMBL/GenBank/DDBJ databases">
        <authorList>
            <person name="Stanton E."/>
        </authorList>
    </citation>
    <scope>NUCLEOTIDE SEQUENCE [LARGE SCALE GENOMIC DNA]</scope>
    <source>
        <strain evidence="2 5">2021EL-00146</strain>
    </source>
</reference>
<dbReference type="Proteomes" id="UP000787201">
    <property type="component" value="Unassembled WGS sequence"/>
</dbReference>
<evidence type="ECO:0000313" key="1">
    <source>
        <dbReference type="EMBL" id="KJN28271.1"/>
    </source>
</evidence>
<keyword evidence="5" id="KW-1185">Reference proteome</keyword>
<dbReference type="Proteomes" id="UP001185068">
    <property type="component" value="Unassembled WGS sequence"/>
</dbReference>
<dbReference type="EMBL" id="JAHLTI010000001">
    <property type="protein sequence ID" value="MBU5923463.1"/>
    <property type="molecule type" value="Genomic_DNA"/>
</dbReference>
<organism evidence="1 4">
    <name type="scientific">Enterobacter sichuanensis</name>
    <dbReference type="NCBI Taxonomy" id="2071710"/>
    <lineage>
        <taxon>Bacteria</taxon>
        <taxon>Pseudomonadati</taxon>
        <taxon>Pseudomonadota</taxon>
        <taxon>Gammaproteobacteria</taxon>
        <taxon>Enterobacterales</taxon>
        <taxon>Enterobacteriaceae</taxon>
        <taxon>Enterobacter</taxon>
        <taxon>Enterobacter cloacae complex</taxon>
    </lineage>
</organism>
<dbReference type="Proteomes" id="UP000033352">
    <property type="component" value="Unassembled WGS sequence"/>
</dbReference>
<evidence type="ECO:0000313" key="4">
    <source>
        <dbReference type="Proteomes" id="UP000033352"/>
    </source>
</evidence>
<dbReference type="AlphaFoldDB" id="A0A0F1B1N2"/>
<reference evidence="1 4" key="1">
    <citation type="submission" date="2015-03" db="EMBL/GenBank/DDBJ databases">
        <authorList>
            <person name="McCorrison J."/>
            <person name="Sanka R."/>
            <person name="Adams M."/>
            <person name="Brinkac L."/>
            <person name="Nierman W."/>
            <person name="Sutton G."/>
            <person name="Nelson K."/>
            <person name="Kiedrowski L."/>
            <person name="Guerrero D."/>
            <person name="Bonomo R."/>
        </authorList>
    </citation>
    <scope>NUCLEOTIDE SEQUENCE [LARGE SCALE GENOMIC DNA]</scope>
    <source>
        <strain evidence="1 4">35699</strain>
    </source>
</reference>
<dbReference type="Gene3D" id="3.30.70.2360">
    <property type="match status" value="1"/>
</dbReference>
<dbReference type="Pfam" id="PF11080">
    <property type="entry name" value="GhoS"/>
    <property type="match status" value="1"/>
</dbReference>